<dbReference type="AlphaFoldDB" id="A0A2H1K1L5"/>
<protein>
    <submittedName>
        <fullName evidence="3">Uncharacterized protein</fullName>
    </submittedName>
</protein>
<sequence>MKLWYSSSRPNRSPRRVTSFGTMLSSVVIGLIGLTGCSVLGGSENASPISDNNGGDEGNQSPTTNTSEQVQQAAHDEDPDTYCSLDEVNEGGWRDVDDGQMAFAYLPVFVGSTDEITSELDNETSNYTYIPYSTDKILLTSTPLGSGTVANDEIADVSVKQVTIGLRDGLEVKKCGPETTLKLTPVGSKKIKYLSDDTWYTKYWTVWELSGDDFNPLPKDRNTAGFSADIKMGDQTVHTMMSNNLTKLPGVFATPGSATRTPDPGMALVRYYYEHHVWK</sequence>
<organism evidence="3 6">
    <name type="scientific">Brevibacterium aurantiacum</name>
    <dbReference type="NCBI Taxonomy" id="273384"/>
    <lineage>
        <taxon>Bacteria</taxon>
        <taxon>Bacillati</taxon>
        <taxon>Actinomycetota</taxon>
        <taxon>Actinomycetes</taxon>
        <taxon>Micrococcales</taxon>
        <taxon>Brevibacteriaceae</taxon>
        <taxon>Brevibacterium</taxon>
    </lineage>
</organism>
<evidence type="ECO:0000313" key="4">
    <source>
        <dbReference type="EMBL" id="SMY02916.1"/>
    </source>
</evidence>
<reference evidence="6" key="1">
    <citation type="submission" date="2017-03" db="EMBL/GenBank/DDBJ databases">
        <authorList>
            <person name="Monnet C."/>
        </authorList>
    </citation>
    <scope>NUCLEOTIDE SEQUENCE [LARGE SCALE GENOMIC DNA]</scope>
    <source>
        <strain evidence="6">ATCC 9175</strain>
    </source>
</reference>
<keyword evidence="2" id="KW-0812">Transmembrane</keyword>
<accession>A0A2H1K1L5</accession>
<evidence type="ECO:0000313" key="6">
    <source>
        <dbReference type="Proteomes" id="UP000234525"/>
    </source>
</evidence>
<dbReference type="EMBL" id="FXZB01000022">
    <property type="protein sequence ID" value="SMX93448.1"/>
    <property type="molecule type" value="Genomic_DNA"/>
</dbReference>
<keyword evidence="6" id="KW-1185">Reference proteome</keyword>
<dbReference type="Proteomes" id="UP000234525">
    <property type="component" value="Unassembled WGS sequence"/>
</dbReference>
<evidence type="ECO:0000313" key="5">
    <source>
        <dbReference type="Proteomes" id="UP000234300"/>
    </source>
</evidence>
<proteinExistence type="predicted"/>
<evidence type="ECO:0000313" key="3">
    <source>
        <dbReference type="EMBL" id="SMX93448.1"/>
    </source>
</evidence>
<reference evidence="3 5" key="2">
    <citation type="submission" date="2017-03" db="EMBL/GenBank/DDBJ databases">
        <authorList>
            <person name="Afonso C.L."/>
            <person name="Miller P.J."/>
            <person name="Scott M.A."/>
            <person name="Spackman E."/>
            <person name="Goraichik I."/>
            <person name="Dimitrov K.M."/>
            <person name="Suarez D.L."/>
            <person name="Swayne D.E."/>
        </authorList>
    </citation>
    <scope>NUCLEOTIDE SEQUENCE [LARGE SCALE GENOMIC DNA]</scope>
    <source>
        <strain evidence="4">8</strain>
        <strain evidence="5">8(6)</strain>
        <strain evidence="3">ATCC 9175</strain>
    </source>
</reference>
<evidence type="ECO:0000256" key="2">
    <source>
        <dbReference type="SAM" id="Phobius"/>
    </source>
</evidence>
<gene>
    <name evidence="3" type="ORF">BAUR9175_03016</name>
    <name evidence="4" type="ORF">BAURA86_03263</name>
</gene>
<dbReference type="EMBL" id="FXZI01000014">
    <property type="protein sequence ID" value="SMY02916.1"/>
    <property type="molecule type" value="Genomic_DNA"/>
</dbReference>
<keyword evidence="2" id="KW-0472">Membrane</keyword>
<feature type="compositionally biased region" description="Polar residues" evidence="1">
    <location>
        <begin position="45"/>
        <end position="72"/>
    </location>
</feature>
<feature type="region of interest" description="Disordered" evidence="1">
    <location>
        <begin position="45"/>
        <end position="81"/>
    </location>
</feature>
<feature type="transmembrane region" description="Helical" evidence="2">
    <location>
        <begin position="20"/>
        <end position="41"/>
    </location>
</feature>
<name>A0A2H1K1L5_BREAU</name>
<dbReference type="Proteomes" id="UP000234300">
    <property type="component" value="Unassembled WGS sequence"/>
</dbReference>
<evidence type="ECO:0000256" key="1">
    <source>
        <dbReference type="SAM" id="MobiDB-lite"/>
    </source>
</evidence>
<keyword evidence="2" id="KW-1133">Transmembrane helix</keyword>